<keyword evidence="1" id="KW-0732">Signal</keyword>
<dbReference type="OrthoDB" id="9795827at2"/>
<feature type="signal peptide" evidence="1">
    <location>
        <begin position="1"/>
        <end position="28"/>
    </location>
</feature>
<dbReference type="InterPro" id="IPR007314">
    <property type="entry name" value="Cofac_haem-bd_dom"/>
</dbReference>
<dbReference type="EMBL" id="CP016895">
    <property type="protein sequence ID" value="AOA57035.1"/>
    <property type="molecule type" value="Genomic_DNA"/>
</dbReference>
<name>A0A1B2LVT1_9GAMM</name>
<dbReference type="InterPro" id="IPR016773">
    <property type="entry name" value="Fe3_uptake_reg_CjrA_prd"/>
</dbReference>
<organism evidence="3 4">
    <name type="scientific">Acinetobacter larvae</name>
    <dbReference type="NCBI Taxonomy" id="1789224"/>
    <lineage>
        <taxon>Bacteria</taxon>
        <taxon>Pseudomonadati</taxon>
        <taxon>Pseudomonadota</taxon>
        <taxon>Gammaproteobacteria</taxon>
        <taxon>Moraxellales</taxon>
        <taxon>Moraxellaceae</taxon>
        <taxon>Acinetobacter</taxon>
    </lineage>
</organism>
<dbReference type="AlphaFoldDB" id="A0A1B2LVT1"/>
<keyword evidence="4" id="KW-1185">Reference proteome</keyword>
<dbReference type="SUPFAM" id="SSF159501">
    <property type="entry name" value="EreA/ChaN-like"/>
    <property type="match status" value="1"/>
</dbReference>
<protein>
    <recommendedName>
        <fullName evidence="2">Haem-binding uptake Tiki superfamily ChaN domain-containing protein</fullName>
    </recommendedName>
</protein>
<dbReference type="PIRSF" id="PIRSF020419">
    <property type="entry name" value="Fe_uptake_reg_CjrA_prd"/>
    <property type="match status" value="1"/>
</dbReference>
<proteinExistence type="predicted"/>
<dbReference type="STRING" id="1789224.BFG52_00795"/>
<dbReference type="Proteomes" id="UP000093391">
    <property type="component" value="Chromosome"/>
</dbReference>
<evidence type="ECO:0000259" key="2">
    <source>
        <dbReference type="Pfam" id="PF04187"/>
    </source>
</evidence>
<feature type="chain" id="PRO_5008539810" description="Haem-binding uptake Tiki superfamily ChaN domain-containing protein" evidence="1">
    <location>
        <begin position="29"/>
        <end position="269"/>
    </location>
</feature>
<evidence type="ECO:0000313" key="3">
    <source>
        <dbReference type="EMBL" id="AOA57035.1"/>
    </source>
</evidence>
<sequence length="269" mass="29546">MQHGLKRSAYRVCAIVALCLHSVQSFSAHIYDREQQKNISQVELVAALSQADIVLIGEKHDDSAHHQAEYRLLADSATARQHGSVLLEMLTPSQQKQVDTVQRWLAKGGKSGQRNLAQKLGWNEAWPWARYQQVMNLIMYQKPAVLAANPNREDVQAAGAFMPSAALAQSIEVRQALGQIMGVGPQHALVGKQQFKDDFMAKTLLAAPKPAWLIAGSIHTSKLLGVPLYLADQPQAGQVKVVVLTEEGTEIDAAHADYIWFLDALTPAE</sequence>
<feature type="domain" description="Haem-binding uptake Tiki superfamily ChaN" evidence="2">
    <location>
        <begin position="44"/>
        <end position="230"/>
    </location>
</feature>
<gene>
    <name evidence="3" type="ORF">BFG52_00795</name>
</gene>
<reference evidence="3 4" key="1">
    <citation type="submission" date="2016-08" db="EMBL/GenBank/DDBJ databases">
        <authorList>
            <person name="Seilhamer J.J."/>
        </authorList>
    </citation>
    <scope>NUCLEOTIDE SEQUENCE [LARGE SCALE GENOMIC DNA]</scope>
    <source>
        <strain evidence="3 4">BRTC-1</strain>
    </source>
</reference>
<evidence type="ECO:0000313" key="4">
    <source>
        <dbReference type="Proteomes" id="UP000093391"/>
    </source>
</evidence>
<dbReference type="KEGG" id="ala:BFG52_00795"/>
<accession>A0A1B2LVT1</accession>
<dbReference type="Pfam" id="PF04187">
    <property type="entry name" value="Cofac_haem_bdg"/>
    <property type="match status" value="1"/>
</dbReference>
<evidence type="ECO:0000256" key="1">
    <source>
        <dbReference type="SAM" id="SignalP"/>
    </source>
</evidence>
<dbReference type="Gene3D" id="3.40.50.11550">
    <property type="match status" value="2"/>
</dbReference>
<dbReference type="RefSeq" id="WP_067551299.1">
    <property type="nucleotide sequence ID" value="NZ_CP016895.1"/>
</dbReference>